<dbReference type="RefSeq" id="WP_100297403.1">
    <property type="nucleotide sequence ID" value="NZ_PHGZ01000025.1"/>
</dbReference>
<gene>
    <name evidence="2" type="ORF">CVP04_10180</name>
</gene>
<keyword evidence="3" id="KW-1185">Reference proteome</keyword>
<evidence type="ECO:0000313" key="3">
    <source>
        <dbReference type="Proteomes" id="UP000230282"/>
    </source>
</evidence>
<evidence type="ECO:0000313" key="2">
    <source>
        <dbReference type="EMBL" id="PJG82221.1"/>
    </source>
</evidence>
<keyword evidence="1" id="KW-0812">Transmembrane</keyword>
<keyword evidence="1" id="KW-1133">Transmembrane helix</keyword>
<keyword evidence="1" id="KW-0472">Membrane</keyword>
<dbReference type="Proteomes" id="UP000230282">
    <property type="component" value="Unassembled WGS sequence"/>
</dbReference>
<dbReference type="AlphaFoldDB" id="A0A2M8RTK2"/>
<name>A0A2M8RTK2_9PAST</name>
<comment type="caution">
    <text evidence="2">The sequence shown here is derived from an EMBL/GenBank/DDBJ whole genome shotgun (WGS) entry which is preliminary data.</text>
</comment>
<evidence type="ECO:0000256" key="1">
    <source>
        <dbReference type="SAM" id="Phobius"/>
    </source>
</evidence>
<feature type="transmembrane region" description="Helical" evidence="1">
    <location>
        <begin position="6"/>
        <end position="28"/>
    </location>
</feature>
<dbReference type="EMBL" id="PHGZ01000025">
    <property type="protein sequence ID" value="PJG82221.1"/>
    <property type="molecule type" value="Genomic_DNA"/>
</dbReference>
<reference evidence="2 3" key="1">
    <citation type="submission" date="2017-11" db="EMBL/GenBank/DDBJ databases">
        <title>Reclassification of Bisgaard taxon 5 as Caviibacterium pharyngocola gen. nov., sp. nov.</title>
        <authorList>
            <person name="Christensen H."/>
        </authorList>
    </citation>
    <scope>NUCLEOTIDE SEQUENCE [LARGE SCALE GENOMIC DNA]</scope>
    <source>
        <strain evidence="2 3">7_3</strain>
    </source>
</reference>
<organism evidence="2 3">
    <name type="scientific">Caviibacterium pharyngocola</name>
    <dbReference type="NCBI Taxonomy" id="28159"/>
    <lineage>
        <taxon>Bacteria</taxon>
        <taxon>Pseudomonadati</taxon>
        <taxon>Pseudomonadota</taxon>
        <taxon>Gammaproteobacteria</taxon>
        <taxon>Pasteurellales</taxon>
        <taxon>Pasteurellaceae</taxon>
        <taxon>Caviibacterium</taxon>
    </lineage>
</organism>
<accession>A0A2M8RTK2</accession>
<protein>
    <submittedName>
        <fullName evidence="2">Uncharacterized protein</fullName>
    </submittedName>
</protein>
<proteinExistence type="predicted"/>
<sequence length="131" mass="15481">MKNKCIIFLDFIVVVISFISLCVSYNIAEKQNNFSKENNLFIMNQGLEEKISLIDDLYHKNQSLLVNIHSQLNSMIDFVKKEKQTEYNNYELMSILDIISLIRDIRELNMNNIHLQLLVIDKNINMAWKLK</sequence>